<sequence length="94" mass="10487">MICGLRDAIKCHQSLYMETKILHRNISTNNIILTDPQQNNGCHGVLIDLDLAILLTDDNCSESSKTLTGTMELMAVGLLYQYAYQTKNGGFNTY</sequence>
<dbReference type="AlphaFoldDB" id="A0A9X9PQC5"/>
<accession>A0A9X9PQC5</accession>
<dbReference type="Proteomes" id="UP000324639">
    <property type="component" value="Chromosome Bgt_-01"/>
</dbReference>
<gene>
    <name evidence="2" type="ORF">BGT96224V316_LOCUS377</name>
</gene>
<dbReference type="PANTHER" id="PTHR38248:SF2">
    <property type="entry name" value="FUNK1 11"/>
    <property type="match status" value="1"/>
</dbReference>
<reference evidence="2 3" key="1">
    <citation type="submission" date="2018-08" db="EMBL/GenBank/DDBJ databases">
        <authorList>
            <person name="Muller C M."/>
        </authorList>
    </citation>
    <scope>NUCLEOTIDE SEQUENCE [LARGE SCALE GENOMIC DNA]</scope>
</reference>
<proteinExistence type="predicted"/>
<dbReference type="EMBL" id="LR026984">
    <property type="protein sequence ID" value="VCU39128.1"/>
    <property type="molecule type" value="Genomic_DNA"/>
</dbReference>
<dbReference type="PROSITE" id="PS50011">
    <property type="entry name" value="PROTEIN_KINASE_DOM"/>
    <property type="match status" value="1"/>
</dbReference>
<dbReference type="GO" id="GO:0005524">
    <property type="term" value="F:ATP binding"/>
    <property type="evidence" value="ECO:0007669"/>
    <property type="project" value="InterPro"/>
</dbReference>
<dbReference type="InterPro" id="IPR011009">
    <property type="entry name" value="Kinase-like_dom_sf"/>
</dbReference>
<dbReference type="SUPFAM" id="SSF56112">
    <property type="entry name" value="Protein kinase-like (PK-like)"/>
    <property type="match status" value="1"/>
</dbReference>
<dbReference type="InterPro" id="IPR040976">
    <property type="entry name" value="Pkinase_fungal"/>
</dbReference>
<name>A0A9X9PQC5_BLUGR</name>
<feature type="domain" description="Protein kinase" evidence="1">
    <location>
        <begin position="1"/>
        <end position="94"/>
    </location>
</feature>
<dbReference type="InterPro" id="IPR000719">
    <property type="entry name" value="Prot_kinase_dom"/>
</dbReference>
<dbReference type="PANTHER" id="PTHR38248">
    <property type="entry name" value="FUNK1 6"/>
    <property type="match status" value="1"/>
</dbReference>
<evidence type="ECO:0000313" key="3">
    <source>
        <dbReference type="Proteomes" id="UP000324639"/>
    </source>
</evidence>
<dbReference type="GO" id="GO:0004672">
    <property type="term" value="F:protein kinase activity"/>
    <property type="evidence" value="ECO:0007669"/>
    <property type="project" value="InterPro"/>
</dbReference>
<dbReference type="Gene3D" id="1.10.510.10">
    <property type="entry name" value="Transferase(Phosphotransferase) domain 1"/>
    <property type="match status" value="1"/>
</dbReference>
<evidence type="ECO:0000259" key="1">
    <source>
        <dbReference type="PROSITE" id="PS50011"/>
    </source>
</evidence>
<keyword evidence="3" id="KW-1185">Reference proteome</keyword>
<evidence type="ECO:0000313" key="2">
    <source>
        <dbReference type="EMBL" id="VCU39128.1"/>
    </source>
</evidence>
<dbReference type="Pfam" id="PF17667">
    <property type="entry name" value="Pkinase_fungal"/>
    <property type="match status" value="1"/>
</dbReference>
<protein>
    <submittedName>
        <fullName evidence="2">Bgt-51261</fullName>
    </submittedName>
</protein>
<organism evidence="2 3">
    <name type="scientific">Blumeria graminis f. sp. tritici</name>
    <dbReference type="NCBI Taxonomy" id="62690"/>
    <lineage>
        <taxon>Eukaryota</taxon>
        <taxon>Fungi</taxon>
        <taxon>Dikarya</taxon>
        <taxon>Ascomycota</taxon>
        <taxon>Pezizomycotina</taxon>
        <taxon>Leotiomycetes</taxon>
        <taxon>Erysiphales</taxon>
        <taxon>Erysiphaceae</taxon>
        <taxon>Blumeria</taxon>
    </lineage>
</organism>